<evidence type="ECO:0000313" key="2">
    <source>
        <dbReference type="Proteomes" id="UP001214441"/>
    </source>
</evidence>
<organism evidence="1 2">
    <name type="scientific">Streptomyces iconiensis</name>
    <dbReference type="NCBI Taxonomy" id="1384038"/>
    <lineage>
        <taxon>Bacteria</taxon>
        <taxon>Bacillati</taxon>
        <taxon>Actinomycetota</taxon>
        <taxon>Actinomycetes</taxon>
        <taxon>Kitasatosporales</taxon>
        <taxon>Streptomycetaceae</taxon>
        <taxon>Streptomyces</taxon>
    </lineage>
</organism>
<sequence>MSAREEIAARLWQVIPSSDDAEAHAAAGRMLDAYRAEVLREAEAGPCDCAGRAAAKLRAILAPTKDGGQ</sequence>
<proteinExistence type="predicted"/>
<keyword evidence="2" id="KW-1185">Reference proteome</keyword>
<gene>
    <name evidence="1" type="ORF">NMN56_010875</name>
</gene>
<dbReference type="RefSeq" id="WP_274038977.1">
    <property type="nucleotide sequence ID" value="NZ_JANCPR020000008.1"/>
</dbReference>
<accession>A0ABT6ZTQ2</accession>
<name>A0ABT6ZTQ2_9ACTN</name>
<evidence type="ECO:0000313" key="1">
    <source>
        <dbReference type="EMBL" id="MDJ1132443.1"/>
    </source>
</evidence>
<dbReference type="EMBL" id="JANCPR020000008">
    <property type="protein sequence ID" value="MDJ1132443.1"/>
    <property type="molecule type" value="Genomic_DNA"/>
</dbReference>
<comment type="caution">
    <text evidence="1">The sequence shown here is derived from an EMBL/GenBank/DDBJ whole genome shotgun (WGS) entry which is preliminary data.</text>
</comment>
<reference evidence="1 2" key="1">
    <citation type="submission" date="2023-05" db="EMBL/GenBank/DDBJ databases">
        <title>Streptantibioticus silvisoli sp. nov., acidotolerant actinomycetes 1 from pine litter.</title>
        <authorList>
            <person name="Swiecimska M."/>
            <person name="Golinska P."/>
            <person name="Sangal V."/>
            <person name="Wachnowicz B."/>
            <person name="Goodfellow M."/>
        </authorList>
    </citation>
    <scope>NUCLEOTIDE SEQUENCE [LARGE SCALE GENOMIC DNA]</scope>
    <source>
        <strain evidence="1 2">DSM 42109</strain>
    </source>
</reference>
<protein>
    <submittedName>
        <fullName evidence="1">Uncharacterized protein</fullName>
    </submittedName>
</protein>
<dbReference type="Proteomes" id="UP001214441">
    <property type="component" value="Unassembled WGS sequence"/>
</dbReference>